<accession>A0A7S4UQP1</accession>
<dbReference type="EMBL" id="HBNR01030341">
    <property type="protein sequence ID" value="CAE4584119.1"/>
    <property type="molecule type" value="Transcribed_RNA"/>
</dbReference>
<reference evidence="2" key="1">
    <citation type="submission" date="2021-01" db="EMBL/GenBank/DDBJ databases">
        <authorList>
            <person name="Corre E."/>
            <person name="Pelletier E."/>
            <person name="Niang G."/>
            <person name="Scheremetjew M."/>
            <person name="Finn R."/>
            <person name="Kale V."/>
            <person name="Holt S."/>
            <person name="Cochrane G."/>
            <person name="Meng A."/>
            <person name="Brown T."/>
            <person name="Cohen L."/>
        </authorList>
    </citation>
    <scope>NUCLEOTIDE SEQUENCE</scope>
    <source>
        <strain evidence="2">CCMP3105</strain>
    </source>
</reference>
<feature type="region of interest" description="Disordered" evidence="1">
    <location>
        <begin position="1"/>
        <end position="56"/>
    </location>
</feature>
<dbReference type="AlphaFoldDB" id="A0A7S4UQP1"/>
<feature type="compositionally biased region" description="Polar residues" evidence="1">
    <location>
        <begin position="316"/>
        <end position="325"/>
    </location>
</feature>
<name>A0A7S4UQP1_9DINO</name>
<feature type="region of interest" description="Disordered" evidence="1">
    <location>
        <begin position="314"/>
        <end position="366"/>
    </location>
</feature>
<proteinExistence type="predicted"/>
<gene>
    <name evidence="2" type="ORF">AMON00008_LOCUS20702</name>
</gene>
<evidence type="ECO:0000256" key="1">
    <source>
        <dbReference type="SAM" id="MobiDB-lite"/>
    </source>
</evidence>
<sequence length="509" mass="55290">MAASSAGFAPQQDADAALDAGSPESDAFYDAEEHLQSSRRCATVQRRRASTDFPESEASRLVGPWRTTEVEGCSSTSWLLIGRRHSVDERRDALDQGKALFLRVLAERADGSWRARTAARADEIQSMEEHVNEQLEQQARSLQEVCDFWSERCRADRAYLERLEASAPAVARGALPAGQAKQVTDWRRGVQRTAEGSAAWAEQLPHLIEKHGWAADEVRRSIARATAEAEVAGRSLRSARAAVWPVTSRVGAKLPGLHGSDSGPEGACLWQAVRRYLSACEGLQSTQCVALARLRRDERRLTRLADWVAGVLAASGDTTPSSPSSVADLASEEEDHVEFPAGQRKHSSSTGEASDDGEDDEDGDEALGMSTDISALVIHEQKVEACHGAEAEAGAWAPARILMSVDLWLHVWTPADLPRESAPTESLPLARACLRPVAVRLDGDSCVLRLMMRPRAAPGLLERLSALWAQAPSKVPGELLIRCSDEAACSELLGALELVEKLYPTPEQE</sequence>
<organism evidence="2">
    <name type="scientific">Alexandrium monilatum</name>
    <dbReference type="NCBI Taxonomy" id="311494"/>
    <lineage>
        <taxon>Eukaryota</taxon>
        <taxon>Sar</taxon>
        <taxon>Alveolata</taxon>
        <taxon>Dinophyceae</taxon>
        <taxon>Gonyaulacales</taxon>
        <taxon>Pyrocystaceae</taxon>
        <taxon>Alexandrium</taxon>
    </lineage>
</organism>
<evidence type="ECO:0000313" key="2">
    <source>
        <dbReference type="EMBL" id="CAE4584119.1"/>
    </source>
</evidence>
<feature type="compositionally biased region" description="Acidic residues" evidence="1">
    <location>
        <begin position="353"/>
        <end position="365"/>
    </location>
</feature>
<protein>
    <submittedName>
        <fullName evidence="2">Uncharacterized protein</fullName>
    </submittedName>
</protein>